<organism evidence="1">
    <name type="scientific">Kitasatospora sp. CMC57</name>
    <dbReference type="NCBI Taxonomy" id="3231513"/>
    <lineage>
        <taxon>Bacteria</taxon>
        <taxon>Bacillati</taxon>
        <taxon>Actinomycetota</taxon>
        <taxon>Actinomycetes</taxon>
        <taxon>Kitasatosporales</taxon>
        <taxon>Streptomycetaceae</taxon>
        <taxon>Kitasatospora</taxon>
    </lineage>
</organism>
<dbReference type="RefSeq" id="WP_407986290.1">
    <property type="nucleotide sequence ID" value="NZ_AP035881.2"/>
</dbReference>
<name>A0AB33JWF8_9ACTN</name>
<sequence length="271" mass="29936">MAETASLLDWTDDEMRGEHLRRAARGGWSRIRPMAAMMLIIGSVMEGAPFTREELGPFVSTTDNPTGLLTHSCWDTGDDFDEEATAEAAAALPGQIADATRYAAHYGLPPLETIDDVITLLVTAKVLHELPDDAGVLRLHPASPLPFPSEVLPLSAEEEQVQRELRMSLVYSDDSFEIIGMFEPDGRRIEEVTTSLQRLARAIDGDPHDARQAVLLLLGEGDFTATEEDITSVAEHKVFRLRCDWEKFDQSRISIHGVNDDGQLVVTLPED</sequence>
<protein>
    <submittedName>
        <fullName evidence="1">Uncharacterized protein</fullName>
    </submittedName>
</protein>
<evidence type="ECO:0000313" key="1">
    <source>
        <dbReference type="EMBL" id="BFP43690.1"/>
    </source>
</evidence>
<dbReference type="AlphaFoldDB" id="A0AB33JWF8"/>
<accession>A0AB33JWF8</accession>
<dbReference type="Pfam" id="PF19508">
    <property type="entry name" value="DUF6042"/>
    <property type="match status" value="1"/>
</dbReference>
<dbReference type="EMBL" id="AP035881">
    <property type="protein sequence ID" value="BFP43690.1"/>
    <property type="molecule type" value="Genomic_DNA"/>
</dbReference>
<reference evidence="1" key="1">
    <citation type="submission" date="2024-07" db="EMBL/GenBank/DDBJ databases">
        <title>Complete genome sequences of cellulolytic bacteria, Kitasatospora sp. CMC57 and Streptomyces sp. CMC78, isolated from Japanese agricultural soil.</title>
        <authorList>
            <person name="Hashimoto T."/>
            <person name="Ito M."/>
            <person name="Iwamoto M."/>
            <person name="Fukahori D."/>
            <person name="Shoda T."/>
            <person name="Sakoda M."/>
            <person name="Morohoshi T."/>
            <person name="Mitsuboshi M."/>
            <person name="Nishizawa T."/>
        </authorList>
    </citation>
    <scope>NUCLEOTIDE SEQUENCE</scope>
    <source>
        <strain evidence="1">CMC57</strain>
    </source>
</reference>
<dbReference type="InterPro" id="IPR046105">
    <property type="entry name" value="DUF6042"/>
</dbReference>
<gene>
    <name evidence="1" type="ORF">KCMC57_00580</name>
</gene>
<proteinExistence type="predicted"/>